<gene>
    <name evidence="2" type="ORF">I8752_24995</name>
</gene>
<dbReference type="Proteomes" id="UP000662314">
    <property type="component" value="Unassembled WGS sequence"/>
</dbReference>
<accession>A0A8J7I7E1</accession>
<sequence>MVRREETAHEPDADSNNSQPLGGNFQSSKHEQVRSNRSNHQGENAAVSIGSRGEDPGKISERLKLIEQAFLSYVHGHQQRLEARLDESRILEEKFLSAVKELERDINSLIPEQKEFSDSETTEIEENP</sequence>
<feature type="compositionally biased region" description="Polar residues" evidence="1">
    <location>
        <begin position="14"/>
        <end position="27"/>
    </location>
</feature>
<evidence type="ECO:0000256" key="1">
    <source>
        <dbReference type="SAM" id="MobiDB-lite"/>
    </source>
</evidence>
<dbReference type="RefSeq" id="WP_214434932.1">
    <property type="nucleotide sequence ID" value="NZ_CAWPUQ010000152.1"/>
</dbReference>
<evidence type="ECO:0000313" key="2">
    <source>
        <dbReference type="EMBL" id="MBH8576190.1"/>
    </source>
</evidence>
<feature type="region of interest" description="Disordered" evidence="1">
    <location>
        <begin position="1"/>
        <end position="57"/>
    </location>
</feature>
<evidence type="ECO:0000313" key="3">
    <source>
        <dbReference type="Proteomes" id="UP000662314"/>
    </source>
</evidence>
<reference evidence="2 3" key="1">
    <citation type="journal article" date="2021" name="Int. J. Syst. Evol. Microbiol.">
        <title>Amazonocrinis nigriterrae gen. nov., sp. nov., Atlanticothrix silvestris gen. nov., sp. nov. and Dendronalium phyllosphericum gen. nov., sp. nov., nostocacean cyanobacteria from Brazilian environments.</title>
        <authorList>
            <person name="Alvarenga D.O."/>
            <person name="Andreote A.P.D."/>
            <person name="Branco L.H.Z."/>
            <person name="Delbaje E."/>
            <person name="Cruz R.B."/>
            <person name="Varani A.M."/>
            <person name="Fiore M.F."/>
        </authorList>
    </citation>
    <scope>NUCLEOTIDE SEQUENCE [LARGE SCALE GENOMIC DNA]</scope>
    <source>
        <strain evidence="2 3">CENA369</strain>
    </source>
</reference>
<organism evidence="2 3">
    <name type="scientific">Dendronalium phyllosphericum CENA369</name>
    <dbReference type="NCBI Taxonomy" id="1725256"/>
    <lineage>
        <taxon>Bacteria</taxon>
        <taxon>Bacillati</taxon>
        <taxon>Cyanobacteriota</taxon>
        <taxon>Cyanophyceae</taxon>
        <taxon>Nostocales</taxon>
        <taxon>Nostocaceae</taxon>
        <taxon>Dendronalium</taxon>
        <taxon>Dendronalium phyllosphericum</taxon>
    </lineage>
</organism>
<dbReference type="AlphaFoldDB" id="A0A8J7I7E1"/>
<feature type="compositionally biased region" description="Basic and acidic residues" evidence="1">
    <location>
        <begin position="1"/>
        <end position="12"/>
    </location>
</feature>
<comment type="caution">
    <text evidence="2">The sequence shown here is derived from an EMBL/GenBank/DDBJ whole genome shotgun (WGS) entry which is preliminary data.</text>
</comment>
<keyword evidence="3" id="KW-1185">Reference proteome</keyword>
<protein>
    <submittedName>
        <fullName evidence="2">Uncharacterized protein</fullName>
    </submittedName>
</protein>
<dbReference type="EMBL" id="JAECZA010000225">
    <property type="protein sequence ID" value="MBH8576190.1"/>
    <property type="molecule type" value="Genomic_DNA"/>
</dbReference>
<name>A0A8J7I7E1_9NOST</name>
<proteinExistence type="predicted"/>